<dbReference type="InterPro" id="IPR028943">
    <property type="entry name" value="ZorC_EH_Signature_dom"/>
</dbReference>
<evidence type="ECO:0000259" key="1">
    <source>
        <dbReference type="Pfam" id="PF15611"/>
    </source>
</evidence>
<sequence length="471" mass="54052">MSLLDLLPSLHFELRVSNDPLFKVLPSEQQKLKEVTRKAGATSPAFHQAYEDMYSGIANQQSLASLLTNVLRVRAYGIGVGGAPFRRVPLSDEALTRINHFRPIPSRQFMENLFDWYCGSFDEMSNQQGVRQWLIRAIAKRPEYQHWLVALVENAPKSLANDASDLGISLKEHVKRRDLEKIIGGRLYSAAQNIFYLESLKKLKPNEESTLLGQLVLPEVFNSAYTPEVPLGVEVMRILIDRLPATEELGDSWRAVINSIGGDPRLPDTSPIYRKWWKPLGRELIEKARGWYSRMDLKIFLRVIEEHGKASYDEDMQRMFPARKRFLEGLFDNGFVKGSRLYLSRGAARYVRRHIHKDDLPKFDTVRDQDKSIIYLDLGDIHLVEGSHNCKLWLHQNLAPNTILRTYSTSQPSYFELTQGIVSRDHIAITHTPNTWITNALEAMRYFGISVSAEQVMSKKDAKSHIRRLGY</sequence>
<keyword evidence="3" id="KW-1185">Reference proteome</keyword>
<protein>
    <submittedName>
        <fullName evidence="2">EH_Signature domain-containing protein</fullName>
    </submittedName>
</protein>
<evidence type="ECO:0000313" key="3">
    <source>
        <dbReference type="Proteomes" id="UP000199527"/>
    </source>
</evidence>
<gene>
    <name evidence="2" type="ORF">SAMN04488540_11022</name>
</gene>
<evidence type="ECO:0000313" key="2">
    <source>
        <dbReference type="EMBL" id="SDJ58204.1"/>
    </source>
</evidence>
<dbReference type="AlphaFoldDB" id="A0A1G8UX42"/>
<dbReference type="Pfam" id="PF15611">
    <property type="entry name" value="EH_Signature"/>
    <property type="match status" value="1"/>
</dbReference>
<dbReference type="RefSeq" id="WP_090365544.1">
    <property type="nucleotide sequence ID" value="NZ_FNEM01000010.1"/>
</dbReference>
<name>A0A1G8UX42_9GAMM</name>
<organism evidence="2 3">
    <name type="scientific">Ferrimonas sediminum</name>
    <dbReference type="NCBI Taxonomy" id="718193"/>
    <lineage>
        <taxon>Bacteria</taxon>
        <taxon>Pseudomonadati</taxon>
        <taxon>Pseudomonadota</taxon>
        <taxon>Gammaproteobacteria</taxon>
        <taxon>Alteromonadales</taxon>
        <taxon>Ferrimonadaceae</taxon>
        <taxon>Ferrimonas</taxon>
    </lineage>
</organism>
<dbReference type="OrthoDB" id="5431366at2"/>
<reference evidence="3" key="1">
    <citation type="submission" date="2016-10" db="EMBL/GenBank/DDBJ databases">
        <authorList>
            <person name="Varghese N."/>
            <person name="Submissions S."/>
        </authorList>
    </citation>
    <scope>NUCLEOTIDE SEQUENCE [LARGE SCALE GENOMIC DNA]</scope>
    <source>
        <strain evidence="3">DSM 23317</strain>
    </source>
</reference>
<dbReference type="EMBL" id="FNEM01000010">
    <property type="protein sequence ID" value="SDJ58204.1"/>
    <property type="molecule type" value="Genomic_DNA"/>
</dbReference>
<dbReference type="Proteomes" id="UP000199527">
    <property type="component" value="Unassembled WGS sequence"/>
</dbReference>
<proteinExistence type="predicted"/>
<accession>A0A1G8UX42</accession>
<feature type="domain" description="Zorya protein ZorC EH" evidence="1">
    <location>
        <begin position="30"/>
        <end position="440"/>
    </location>
</feature>